<dbReference type="PANTHER" id="PTHR34135:SF2">
    <property type="entry name" value="LYSOZYME"/>
    <property type="match status" value="1"/>
</dbReference>
<dbReference type="EMBL" id="FRBW01000004">
    <property type="protein sequence ID" value="SHM91341.1"/>
    <property type="molecule type" value="Genomic_DNA"/>
</dbReference>
<protein>
    <submittedName>
        <fullName evidence="4">Lysozyme</fullName>
    </submittedName>
</protein>
<dbReference type="OrthoDB" id="9798192at2"/>
<dbReference type="AlphaFoldDB" id="A0A1M7MKF8"/>
<evidence type="ECO:0000256" key="2">
    <source>
        <dbReference type="ARBA" id="ARBA00022801"/>
    </source>
</evidence>
<gene>
    <name evidence="4" type="ORF">SAMN05444272_3443</name>
</gene>
<dbReference type="CDD" id="cd06413">
    <property type="entry name" value="GH25_muramidase_1"/>
    <property type="match status" value="1"/>
</dbReference>
<dbReference type="STRING" id="735517.SAMN05444272_3443"/>
<dbReference type="InterPro" id="IPR002053">
    <property type="entry name" value="Glyco_hydro_25"/>
</dbReference>
<dbReference type="SUPFAM" id="SSF51445">
    <property type="entry name" value="(Trans)glycosidases"/>
    <property type="match status" value="1"/>
</dbReference>
<reference evidence="4 5" key="1">
    <citation type="submission" date="2016-11" db="EMBL/GenBank/DDBJ databases">
        <authorList>
            <person name="Jaros S."/>
            <person name="Januszkiewicz K."/>
            <person name="Wedrychowicz H."/>
        </authorList>
    </citation>
    <scope>NUCLEOTIDE SEQUENCE [LARGE SCALE GENOMIC DNA]</scope>
    <source>
        <strain evidence="4 5">DSM 22153</strain>
    </source>
</reference>
<keyword evidence="5" id="KW-1185">Reference proteome</keyword>
<comment type="similarity">
    <text evidence="1">Belongs to the glycosyl hydrolase 25 family.</text>
</comment>
<dbReference type="Gene3D" id="3.20.20.80">
    <property type="entry name" value="Glycosidases"/>
    <property type="match status" value="1"/>
</dbReference>
<keyword evidence="2" id="KW-0378">Hydrolase</keyword>
<dbReference type="GO" id="GO:0016052">
    <property type="term" value="P:carbohydrate catabolic process"/>
    <property type="evidence" value="ECO:0007669"/>
    <property type="project" value="TreeGrafter"/>
</dbReference>
<organism evidence="4 5">
    <name type="scientific">Roseibium suaedae</name>
    <dbReference type="NCBI Taxonomy" id="735517"/>
    <lineage>
        <taxon>Bacteria</taxon>
        <taxon>Pseudomonadati</taxon>
        <taxon>Pseudomonadota</taxon>
        <taxon>Alphaproteobacteria</taxon>
        <taxon>Hyphomicrobiales</taxon>
        <taxon>Stappiaceae</taxon>
        <taxon>Roseibium</taxon>
    </lineage>
</organism>
<sequence>MLFTFSRSALDLHYPLRNFRQFEPSFARFVNPASVVVFEVLRQFCAFASLLFLSSCSVYEFPDPTPEDYAIHGIDVSKWQGDIDWHAVKKGGVHFAWIKATEGGDHYDDRFLTNWTNARAAGVPRGAYHFYYFCRPVEEQIAWVKQIVPVDPTALPLVLDMEWNGHSKTCRDRPGKDVILRDMVHFLDEMEKHYGKRPVIYSSVDFHRDRMVGELKNEEFWLRSVAAHPTRAYINRDDWVFWQYTAEGRVPGVKGNVDRNTYYGTKSQFRKWLRGERSR</sequence>
<dbReference type="GO" id="GO:0016998">
    <property type="term" value="P:cell wall macromolecule catabolic process"/>
    <property type="evidence" value="ECO:0007669"/>
    <property type="project" value="InterPro"/>
</dbReference>
<dbReference type="GO" id="GO:0009253">
    <property type="term" value="P:peptidoglycan catabolic process"/>
    <property type="evidence" value="ECO:0007669"/>
    <property type="project" value="InterPro"/>
</dbReference>
<dbReference type="SMART" id="SM00641">
    <property type="entry name" value="Glyco_25"/>
    <property type="match status" value="1"/>
</dbReference>
<dbReference type="PROSITE" id="PS51904">
    <property type="entry name" value="GLYCOSYL_HYDROL_F25_2"/>
    <property type="match status" value="1"/>
</dbReference>
<dbReference type="Pfam" id="PF01183">
    <property type="entry name" value="Glyco_hydro_25"/>
    <property type="match status" value="1"/>
</dbReference>
<keyword evidence="3" id="KW-0326">Glycosidase</keyword>
<name>A0A1M7MKF8_9HYPH</name>
<dbReference type="InterPro" id="IPR017853">
    <property type="entry name" value="GH"/>
</dbReference>
<dbReference type="PANTHER" id="PTHR34135">
    <property type="entry name" value="LYSOZYME"/>
    <property type="match status" value="1"/>
</dbReference>
<evidence type="ECO:0000313" key="4">
    <source>
        <dbReference type="EMBL" id="SHM91341.1"/>
    </source>
</evidence>
<dbReference type="Proteomes" id="UP000186002">
    <property type="component" value="Unassembled WGS sequence"/>
</dbReference>
<dbReference type="GO" id="GO:0003796">
    <property type="term" value="F:lysozyme activity"/>
    <property type="evidence" value="ECO:0007669"/>
    <property type="project" value="InterPro"/>
</dbReference>
<evidence type="ECO:0000256" key="3">
    <source>
        <dbReference type="ARBA" id="ARBA00023295"/>
    </source>
</evidence>
<evidence type="ECO:0000313" key="5">
    <source>
        <dbReference type="Proteomes" id="UP000186002"/>
    </source>
</evidence>
<dbReference type="InterPro" id="IPR018077">
    <property type="entry name" value="Glyco_hydro_fam25_subgr"/>
</dbReference>
<accession>A0A1M7MKF8</accession>
<evidence type="ECO:0000256" key="1">
    <source>
        <dbReference type="ARBA" id="ARBA00010646"/>
    </source>
</evidence>
<proteinExistence type="inferred from homology"/>